<dbReference type="InterPro" id="IPR011766">
    <property type="entry name" value="TPP_enzyme_TPP-bd"/>
</dbReference>
<accession>A0A1C0YHX1</accession>
<dbReference type="CDD" id="cd07035">
    <property type="entry name" value="TPP_PYR_POX_like"/>
    <property type="match status" value="1"/>
</dbReference>
<comment type="similarity">
    <text evidence="3 6">Belongs to the TPP enzyme family.</text>
</comment>
<dbReference type="InterPro" id="IPR045229">
    <property type="entry name" value="TPP_enz"/>
</dbReference>
<sequence length="583" mass="65056">MSTMMTGGEVVAKMLAIEGVKNLFGIIDGTYFGFYSNLEKHGIRLISPRHETSAAHMAGAYARTSNRLGVCMASNGPGVANILPGLVVEQAEGNRVLCITSARRTGIMYPDRGGTYQCFDQTGTIKQFAKWSEAVPSFDRIPEMLRMALRKCFEGRPGVVHVDIPENIMNTKVKCDISFWEPSQYRMMELPKASQYQVERAMMLLKEANFPIIHAGSGVLHSGAKAELTEFAQRMNMMVTTSWAGRGAMSEEHDLMMPMVHIEANNNIRSEADVVLILGSRVGETDWWGKAPYWNPHQKVIQIDLDPMILGANKPADLLIQADIKFFLQQMLQQLAQDGETHVNRQRQQSISKHLATKQAHRKKLDEHLKDNSKPINPARVPNAIGKVFPKHTPLVMDGGNTVIWANFYYTVNDVMPLHSTFKFGMLGAGVGQALGVAVAKPNTPVVCIIGDGAMGFHPQEIETAIRNHLHVVYIVMCDKQWGMVKMNQHFALRPLKTMLKKTLDPHESINADLGEIRFDLVAEAMGAHGEYVTHPNQLEEAMQRSIEVGKCTVIHVEVDPVKHMWAPGLRYFKDMHAEPKGK</sequence>
<keyword evidence="5 6" id="KW-0786">Thiamine pyrophosphate</keyword>
<dbReference type="Gene3D" id="3.40.50.1220">
    <property type="entry name" value="TPP-binding domain"/>
    <property type="match status" value="1"/>
</dbReference>
<evidence type="ECO:0000259" key="9">
    <source>
        <dbReference type="Pfam" id="PF02776"/>
    </source>
</evidence>
<feature type="domain" description="Thiamine pyrophosphate enzyme TPP-binding" evidence="8">
    <location>
        <begin position="398"/>
        <end position="557"/>
    </location>
</feature>
<dbReference type="GO" id="GO:0009097">
    <property type="term" value="P:isoleucine biosynthetic process"/>
    <property type="evidence" value="ECO:0007669"/>
    <property type="project" value="TreeGrafter"/>
</dbReference>
<dbReference type="InterPro" id="IPR029061">
    <property type="entry name" value="THDP-binding"/>
</dbReference>
<dbReference type="Pfam" id="PF02776">
    <property type="entry name" value="TPP_enzyme_N"/>
    <property type="match status" value="1"/>
</dbReference>
<comment type="cofactor">
    <cofactor evidence="1">
        <name>Mg(2+)</name>
        <dbReference type="ChEBI" id="CHEBI:18420"/>
    </cofactor>
</comment>
<dbReference type="GO" id="GO:0003984">
    <property type="term" value="F:acetolactate synthase activity"/>
    <property type="evidence" value="ECO:0007669"/>
    <property type="project" value="TreeGrafter"/>
</dbReference>
<evidence type="ECO:0000313" key="11">
    <source>
        <dbReference type="Proteomes" id="UP000093199"/>
    </source>
</evidence>
<evidence type="ECO:0000313" key="10">
    <source>
        <dbReference type="EMBL" id="OCS86775.1"/>
    </source>
</evidence>
<dbReference type="PANTHER" id="PTHR18968">
    <property type="entry name" value="THIAMINE PYROPHOSPHATE ENZYMES"/>
    <property type="match status" value="1"/>
</dbReference>
<protein>
    <submittedName>
        <fullName evidence="10">Thiamine pyrophosphate-binding protein</fullName>
    </submittedName>
</protein>
<dbReference type="PANTHER" id="PTHR18968:SF166">
    <property type="entry name" value="2-HYDROXYACYL-COA LYASE 2"/>
    <property type="match status" value="1"/>
</dbReference>
<gene>
    <name evidence="10" type="ORF">A6M13_12525</name>
</gene>
<dbReference type="GO" id="GO:0009099">
    <property type="term" value="P:L-valine biosynthetic process"/>
    <property type="evidence" value="ECO:0007669"/>
    <property type="project" value="TreeGrafter"/>
</dbReference>
<dbReference type="RefSeq" id="WP_066544424.1">
    <property type="nucleotide sequence ID" value="NZ_MASJ01000008.1"/>
</dbReference>
<dbReference type="STRING" id="33978.A6M13_12525"/>
<dbReference type="EMBL" id="MASJ01000008">
    <property type="protein sequence ID" value="OCS86775.1"/>
    <property type="molecule type" value="Genomic_DNA"/>
</dbReference>
<name>A0A1C0YHX1_9BACL</name>
<dbReference type="GO" id="GO:0030976">
    <property type="term" value="F:thiamine pyrophosphate binding"/>
    <property type="evidence" value="ECO:0007669"/>
    <property type="project" value="InterPro"/>
</dbReference>
<evidence type="ECO:0000259" key="7">
    <source>
        <dbReference type="Pfam" id="PF00205"/>
    </source>
</evidence>
<comment type="cofactor">
    <cofactor evidence="2">
        <name>thiamine diphosphate</name>
        <dbReference type="ChEBI" id="CHEBI:58937"/>
    </cofactor>
</comment>
<dbReference type="SUPFAM" id="SSF52518">
    <property type="entry name" value="Thiamin diphosphate-binding fold (THDP-binding)"/>
    <property type="match status" value="2"/>
</dbReference>
<dbReference type="InterPro" id="IPR029035">
    <property type="entry name" value="DHS-like_NAD/FAD-binding_dom"/>
</dbReference>
<dbReference type="GO" id="GO:0050660">
    <property type="term" value="F:flavin adenine dinucleotide binding"/>
    <property type="evidence" value="ECO:0007669"/>
    <property type="project" value="TreeGrafter"/>
</dbReference>
<evidence type="ECO:0000256" key="6">
    <source>
        <dbReference type="RuleBase" id="RU362132"/>
    </source>
</evidence>
<dbReference type="PROSITE" id="PS00187">
    <property type="entry name" value="TPP_ENZYMES"/>
    <property type="match status" value="1"/>
</dbReference>
<proteinExistence type="inferred from homology"/>
<dbReference type="InterPro" id="IPR012001">
    <property type="entry name" value="Thiamin_PyroP_enz_TPP-bd_dom"/>
</dbReference>
<dbReference type="InterPro" id="IPR012000">
    <property type="entry name" value="Thiamin_PyroP_enz_cen_dom"/>
</dbReference>
<evidence type="ECO:0000256" key="4">
    <source>
        <dbReference type="ARBA" id="ARBA00022723"/>
    </source>
</evidence>
<keyword evidence="11" id="KW-1185">Reference proteome</keyword>
<organism evidence="10 11">
    <name type="scientific">Caryophanon tenue</name>
    <dbReference type="NCBI Taxonomy" id="33978"/>
    <lineage>
        <taxon>Bacteria</taxon>
        <taxon>Bacillati</taxon>
        <taxon>Bacillota</taxon>
        <taxon>Bacilli</taxon>
        <taxon>Bacillales</taxon>
        <taxon>Caryophanaceae</taxon>
        <taxon>Caryophanon</taxon>
    </lineage>
</organism>
<evidence type="ECO:0000256" key="5">
    <source>
        <dbReference type="ARBA" id="ARBA00023052"/>
    </source>
</evidence>
<evidence type="ECO:0000256" key="3">
    <source>
        <dbReference type="ARBA" id="ARBA00007812"/>
    </source>
</evidence>
<dbReference type="OrthoDB" id="4494979at2"/>
<keyword evidence="4" id="KW-0479">Metal-binding</keyword>
<reference evidence="10 11" key="1">
    <citation type="submission" date="2016-07" db="EMBL/GenBank/DDBJ databases">
        <title>Caryophanon tenue genome sequencing.</title>
        <authorList>
            <person name="Verma A."/>
            <person name="Pal Y."/>
            <person name="Krishnamurthi S."/>
        </authorList>
    </citation>
    <scope>NUCLEOTIDE SEQUENCE [LARGE SCALE GENOMIC DNA]</scope>
    <source>
        <strain evidence="10 11">DSM 14152</strain>
    </source>
</reference>
<dbReference type="Proteomes" id="UP000093199">
    <property type="component" value="Unassembled WGS sequence"/>
</dbReference>
<dbReference type="SUPFAM" id="SSF52467">
    <property type="entry name" value="DHS-like NAD/FAD-binding domain"/>
    <property type="match status" value="1"/>
</dbReference>
<dbReference type="Pfam" id="PF00205">
    <property type="entry name" value="TPP_enzyme_M"/>
    <property type="match status" value="1"/>
</dbReference>
<evidence type="ECO:0000259" key="8">
    <source>
        <dbReference type="Pfam" id="PF02775"/>
    </source>
</evidence>
<evidence type="ECO:0000256" key="1">
    <source>
        <dbReference type="ARBA" id="ARBA00001946"/>
    </source>
</evidence>
<dbReference type="InterPro" id="IPR000399">
    <property type="entry name" value="TPP-bd_CS"/>
</dbReference>
<dbReference type="AlphaFoldDB" id="A0A1C0YHX1"/>
<comment type="caution">
    <text evidence="10">The sequence shown here is derived from an EMBL/GenBank/DDBJ whole genome shotgun (WGS) entry which is preliminary data.</text>
</comment>
<dbReference type="Pfam" id="PF02775">
    <property type="entry name" value="TPP_enzyme_C"/>
    <property type="match status" value="1"/>
</dbReference>
<feature type="domain" description="Thiamine pyrophosphate enzyme N-terminal TPP-binding" evidence="9">
    <location>
        <begin position="5"/>
        <end position="122"/>
    </location>
</feature>
<feature type="domain" description="Thiamine pyrophosphate enzyme central" evidence="7">
    <location>
        <begin position="198"/>
        <end position="331"/>
    </location>
</feature>
<dbReference type="GO" id="GO:0000287">
    <property type="term" value="F:magnesium ion binding"/>
    <property type="evidence" value="ECO:0007669"/>
    <property type="project" value="InterPro"/>
</dbReference>
<dbReference type="Gene3D" id="3.40.50.970">
    <property type="match status" value="2"/>
</dbReference>
<evidence type="ECO:0000256" key="2">
    <source>
        <dbReference type="ARBA" id="ARBA00001964"/>
    </source>
</evidence>
<dbReference type="GO" id="GO:0005948">
    <property type="term" value="C:acetolactate synthase complex"/>
    <property type="evidence" value="ECO:0007669"/>
    <property type="project" value="TreeGrafter"/>
</dbReference>